<dbReference type="PANTHER" id="PTHR39426:SF1">
    <property type="entry name" value="HOMOLOGY TO DEATH-ON-CURING PROTEIN OF PHAGE P1"/>
    <property type="match status" value="1"/>
</dbReference>
<dbReference type="Proteomes" id="UP000217790">
    <property type="component" value="Unassembled WGS sequence"/>
</dbReference>
<dbReference type="SUPFAM" id="SSF140931">
    <property type="entry name" value="Fic-like"/>
    <property type="match status" value="1"/>
</dbReference>
<dbReference type="GO" id="GO:0016301">
    <property type="term" value="F:kinase activity"/>
    <property type="evidence" value="ECO:0007669"/>
    <property type="project" value="InterPro"/>
</dbReference>
<dbReference type="Pfam" id="PF02661">
    <property type="entry name" value="Fic"/>
    <property type="match status" value="1"/>
</dbReference>
<evidence type="ECO:0000313" key="2">
    <source>
        <dbReference type="EMBL" id="PBK92867.1"/>
    </source>
</evidence>
<dbReference type="InterPro" id="IPR003812">
    <property type="entry name" value="Fido"/>
</dbReference>
<dbReference type="OMA" id="VKNHPFM"/>
<dbReference type="OrthoDB" id="3049701at2759"/>
<evidence type="ECO:0000313" key="3">
    <source>
        <dbReference type="Proteomes" id="UP000217790"/>
    </source>
</evidence>
<gene>
    <name evidence="2" type="ORF">ARMGADRAFT_929473</name>
</gene>
<dbReference type="InterPro" id="IPR006440">
    <property type="entry name" value="Doc"/>
</dbReference>
<sequence>MPSTVTRLLTPAYATILNTRLVHPAESIVVKPNELKSTLVRPLQIARYEPHRREKYLAASLAYGIVKNHPFMDGNKRTGFLLGHIYLRAQGLPGLVTQDEDVTRIVDLFVGMADGSVGLEVLSKMLERHP</sequence>
<dbReference type="Gene3D" id="1.20.120.1870">
    <property type="entry name" value="Fic/DOC protein, Fido domain"/>
    <property type="match status" value="1"/>
</dbReference>
<protein>
    <recommendedName>
        <fullName evidence="1">Fido domain-containing protein</fullName>
    </recommendedName>
</protein>
<evidence type="ECO:0000259" key="1">
    <source>
        <dbReference type="PROSITE" id="PS51459"/>
    </source>
</evidence>
<feature type="domain" description="Fido" evidence="1">
    <location>
        <begin position="1"/>
        <end position="128"/>
    </location>
</feature>
<dbReference type="InterPro" id="IPR053737">
    <property type="entry name" value="Type_II_TA_Toxin"/>
</dbReference>
<dbReference type="PANTHER" id="PTHR39426">
    <property type="entry name" value="HOMOLOGY TO DEATH-ON-CURING PROTEIN OF PHAGE P1"/>
    <property type="match status" value="1"/>
</dbReference>
<name>A0A2H3DUS3_ARMGA</name>
<dbReference type="InParanoid" id="A0A2H3DUS3"/>
<dbReference type="AlphaFoldDB" id="A0A2H3DUS3"/>
<keyword evidence="3" id="KW-1185">Reference proteome</keyword>
<dbReference type="NCBIfam" id="TIGR01550">
    <property type="entry name" value="DOC_P1"/>
    <property type="match status" value="1"/>
</dbReference>
<dbReference type="PROSITE" id="PS51459">
    <property type="entry name" value="FIDO"/>
    <property type="match status" value="1"/>
</dbReference>
<dbReference type="STRING" id="47427.A0A2H3DUS3"/>
<accession>A0A2H3DUS3</accession>
<dbReference type="EMBL" id="KZ293657">
    <property type="protein sequence ID" value="PBK92867.1"/>
    <property type="molecule type" value="Genomic_DNA"/>
</dbReference>
<dbReference type="InterPro" id="IPR036597">
    <property type="entry name" value="Fido-like_dom_sf"/>
</dbReference>
<proteinExistence type="predicted"/>
<organism evidence="2 3">
    <name type="scientific">Armillaria gallica</name>
    <name type="common">Bulbous honey fungus</name>
    <name type="synonym">Armillaria bulbosa</name>
    <dbReference type="NCBI Taxonomy" id="47427"/>
    <lineage>
        <taxon>Eukaryota</taxon>
        <taxon>Fungi</taxon>
        <taxon>Dikarya</taxon>
        <taxon>Basidiomycota</taxon>
        <taxon>Agaricomycotina</taxon>
        <taxon>Agaricomycetes</taxon>
        <taxon>Agaricomycetidae</taxon>
        <taxon>Agaricales</taxon>
        <taxon>Marasmiineae</taxon>
        <taxon>Physalacriaceae</taxon>
        <taxon>Armillaria</taxon>
    </lineage>
</organism>
<reference evidence="3" key="1">
    <citation type="journal article" date="2017" name="Nat. Ecol. Evol.">
        <title>Genome expansion and lineage-specific genetic innovations in the forest pathogenic fungi Armillaria.</title>
        <authorList>
            <person name="Sipos G."/>
            <person name="Prasanna A.N."/>
            <person name="Walter M.C."/>
            <person name="O'Connor E."/>
            <person name="Balint B."/>
            <person name="Krizsan K."/>
            <person name="Kiss B."/>
            <person name="Hess J."/>
            <person name="Varga T."/>
            <person name="Slot J."/>
            <person name="Riley R."/>
            <person name="Boka B."/>
            <person name="Rigling D."/>
            <person name="Barry K."/>
            <person name="Lee J."/>
            <person name="Mihaltcheva S."/>
            <person name="LaButti K."/>
            <person name="Lipzen A."/>
            <person name="Waldron R."/>
            <person name="Moloney N.M."/>
            <person name="Sperisen C."/>
            <person name="Kredics L."/>
            <person name="Vagvoelgyi C."/>
            <person name="Patrignani A."/>
            <person name="Fitzpatrick D."/>
            <person name="Nagy I."/>
            <person name="Doyle S."/>
            <person name="Anderson J.B."/>
            <person name="Grigoriev I.V."/>
            <person name="Gueldener U."/>
            <person name="Muensterkoetter M."/>
            <person name="Nagy L.G."/>
        </authorList>
    </citation>
    <scope>NUCLEOTIDE SEQUENCE [LARGE SCALE GENOMIC DNA]</scope>
    <source>
        <strain evidence="3">Ar21-2</strain>
    </source>
</reference>